<dbReference type="GO" id="GO:0016020">
    <property type="term" value="C:membrane"/>
    <property type="evidence" value="ECO:0007669"/>
    <property type="project" value="UniProtKB-SubCell"/>
</dbReference>
<comment type="similarity">
    <text evidence="2">Belongs to the CD225/Dispanin family.</text>
</comment>
<evidence type="ECO:0000256" key="4">
    <source>
        <dbReference type="ARBA" id="ARBA00022989"/>
    </source>
</evidence>
<comment type="caution">
    <text evidence="7">The sequence shown here is derived from an EMBL/GenBank/DDBJ whole genome shotgun (WGS) entry which is preliminary data.</text>
</comment>
<keyword evidence="8" id="KW-1185">Reference proteome</keyword>
<dbReference type="Pfam" id="PF04505">
    <property type="entry name" value="CD225"/>
    <property type="match status" value="1"/>
</dbReference>
<gene>
    <name evidence="7" type="ORF">RFI_30522</name>
</gene>
<proteinExistence type="inferred from homology"/>
<organism evidence="7 8">
    <name type="scientific">Reticulomyxa filosa</name>
    <dbReference type="NCBI Taxonomy" id="46433"/>
    <lineage>
        <taxon>Eukaryota</taxon>
        <taxon>Sar</taxon>
        <taxon>Rhizaria</taxon>
        <taxon>Retaria</taxon>
        <taxon>Foraminifera</taxon>
        <taxon>Monothalamids</taxon>
        <taxon>Reticulomyxidae</taxon>
        <taxon>Reticulomyxa</taxon>
    </lineage>
</organism>
<evidence type="ECO:0000256" key="3">
    <source>
        <dbReference type="ARBA" id="ARBA00022692"/>
    </source>
</evidence>
<dbReference type="Proteomes" id="UP000023152">
    <property type="component" value="Unassembled WGS sequence"/>
</dbReference>
<keyword evidence="5 6" id="KW-0472">Membrane</keyword>
<keyword evidence="4 6" id="KW-1133">Transmembrane helix</keyword>
<sequence length="226" mass="26025">MTTALKSDNDVEVEVRNENHALANNQETAHLTIDTVGNPAEFSDYLCPSIWGIACCFICGIPAFLNVQAATEAYWIGDYNLAKIYSQRARNLILLAVICGLIFALIYLFLLSPFVLTFEKDNTIFFAKPNNFLVEKHTPMNQMKTLQLVANNLVRTKRSLKQQKLFFFSKVGQVFAITSNISVPKRKKKRHKTKKKTKTKLNNMHTKQKNQNQKLHYFQMVYFSHK</sequence>
<feature type="non-terminal residue" evidence="7">
    <location>
        <position position="226"/>
    </location>
</feature>
<accession>X6M1P2</accession>
<dbReference type="InterPro" id="IPR007593">
    <property type="entry name" value="CD225/Dispanin_fam"/>
</dbReference>
<dbReference type="AlphaFoldDB" id="X6M1P2"/>
<feature type="transmembrane region" description="Helical" evidence="6">
    <location>
        <begin position="50"/>
        <end position="71"/>
    </location>
</feature>
<comment type="subcellular location">
    <subcellularLocation>
        <location evidence="1">Membrane</location>
    </subcellularLocation>
</comment>
<name>X6M1P2_RETFI</name>
<protein>
    <submittedName>
        <fullName evidence="7">Uncharacterized protein</fullName>
    </submittedName>
</protein>
<keyword evidence="3 6" id="KW-0812">Transmembrane</keyword>
<feature type="transmembrane region" description="Helical" evidence="6">
    <location>
        <begin position="165"/>
        <end position="183"/>
    </location>
</feature>
<reference evidence="7 8" key="1">
    <citation type="journal article" date="2013" name="Curr. Biol.">
        <title>The Genome of the Foraminiferan Reticulomyxa filosa.</title>
        <authorList>
            <person name="Glockner G."/>
            <person name="Hulsmann N."/>
            <person name="Schleicher M."/>
            <person name="Noegel A.A."/>
            <person name="Eichinger L."/>
            <person name="Gallinger C."/>
            <person name="Pawlowski J."/>
            <person name="Sierra R."/>
            <person name="Euteneuer U."/>
            <person name="Pillet L."/>
            <person name="Moustafa A."/>
            <person name="Platzer M."/>
            <person name="Groth M."/>
            <person name="Szafranski K."/>
            <person name="Schliwa M."/>
        </authorList>
    </citation>
    <scope>NUCLEOTIDE SEQUENCE [LARGE SCALE GENOMIC DNA]</scope>
</reference>
<feature type="transmembrane region" description="Helical" evidence="6">
    <location>
        <begin position="92"/>
        <end position="116"/>
    </location>
</feature>
<evidence type="ECO:0000256" key="6">
    <source>
        <dbReference type="SAM" id="Phobius"/>
    </source>
</evidence>
<evidence type="ECO:0000256" key="5">
    <source>
        <dbReference type="ARBA" id="ARBA00023136"/>
    </source>
</evidence>
<evidence type="ECO:0000313" key="8">
    <source>
        <dbReference type="Proteomes" id="UP000023152"/>
    </source>
</evidence>
<evidence type="ECO:0000313" key="7">
    <source>
        <dbReference type="EMBL" id="ETO06870.1"/>
    </source>
</evidence>
<evidence type="ECO:0000256" key="1">
    <source>
        <dbReference type="ARBA" id="ARBA00004370"/>
    </source>
</evidence>
<dbReference type="EMBL" id="ASPP01026714">
    <property type="protein sequence ID" value="ETO06870.1"/>
    <property type="molecule type" value="Genomic_DNA"/>
</dbReference>
<evidence type="ECO:0000256" key="2">
    <source>
        <dbReference type="ARBA" id="ARBA00006843"/>
    </source>
</evidence>